<evidence type="ECO:0000313" key="3">
    <source>
        <dbReference type="Proteomes" id="UP000054477"/>
    </source>
</evidence>
<reference evidence="3" key="2">
    <citation type="submission" date="2015-01" db="EMBL/GenBank/DDBJ databases">
        <title>Evolutionary Origins and Diversification of the Mycorrhizal Mutualists.</title>
        <authorList>
            <consortium name="DOE Joint Genome Institute"/>
            <consortium name="Mycorrhizal Genomics Consortium"/>
            <person name="Kohler A."/>
            <person name="Kuo A."/>
            <person name="Nagy L.G."/>
            <person name="Floudas D."/>
            <person name="Copeland A."/>
            <person name="Barry K.W."/>
            <person name="Cichocki N."/>
            <person name="Veneault-Fourrey C."/>
            <person name="LaButti K."/>
            <person name="Lindquist E.A."/>
            <person name="Lipzen A."/>
            <person name="Lundell T."/>
            <person name="Morin E."/>
            <person name="Murat C."/>
            <person name="Riley R."/>
            <person name="Ohm R."/>
            <person name="Sun H."/>
            <person name="Tunlid A."/>
            <person name="Henrissat B."/>
            <person name="Grigoriev I.V."/>
            <person name="Hibbett D.S."/>
            <person name="Martin F."/>
        </authorList>
    </citation>
    <scope>NUCLEOTIDE SEQUENCE [LARGE SCALE GENOMIC DNA]</scope>
    <source>
        <strain evidence="3">LaAM-08-1</strain>
    </source>
</reference>
<name>A0A0C9WPC3_9AGAR</name>
<dbReference type="AlphaFoldDB" id="A0A0C9WPC3"/>
<gene>
    <name evidence="2" type="ORF">K443DRAFT_8143</name>
</gene>
<evidence type="ECO:0000256" key="1">
    <source>
        <dbReference type="SAM" id="MobiDB-lite"/>
    </source>
</evidence>
<proteinExistence type="predicted"/>
<feature type="region of interest" description="Disordered" evidence="1">
    <location>
        <begin position="51"/>
        <end position="70"/>
    </location>
</feature>
<dbReference type="EMBL" id="KN838639">
    <property type="protein sequence ID" value="KIJ99809.1"/>
    <property type="molecule type" value="Genomic_DNA"/>
</dbReference>
<protein>
    <submittedName>
        <fullName evidence="2">Uncharacterized protein</fullName>
    </submittedName>
</protein>
<organism evidence="2 3">
    <name type="scientific">Laccaria amethystina LaAM-08-1</name>
    <dbReference type="NCBI Taxonomy" id="1095629"/>
    <lineage>
        <taxon>Eukaryota</taxon>
        <taxon>Fungi</taxon>
        <taxon>Dikarya</taxon>
        <taxon>Basidiomycota</taxon>
        <taxon>Agaricomycotina</taxon>
        <taxon>Agaricomycetes</taxon>
        <taxon>Agaricomycetidae</taxon>
        <taxon>Agaricales</taxon>
        <taxon>Agaricineae</taxon>
        <taxon>Hydnangiaceae</taxon>
        <taxon>Laccaria</taxon>
    </lineage>
</organism>
<dbReference type="HOGENOM" id="CLU_735801_0_0_1"/>
<feature type="compositionally biased region" description="Pro residues" evidence="1">
    <location>
        <begin position="193"/>
        <end position="208"/>
    </location>
</feature>
<feature type="compositionally biased region" description="Basic and acidic residues" evidence="1">
    <location>
        <begin position="88"/>
        <end position="110"/>
    </location>
</feature>
<dbReference type="OrthoDB" id="29013at2759"/>
<keyword evidence="3" id="KW-1185">Reference proteome</keyword>
<feature type="region of interest" description="Disordered" evidence="1">
    <location>
        <begin position="170"/>
        <end position="208"/>
    </location>
</feature>
<accession>A0A0C9WPC3</accession>
<feature type="region of interest" description="Disordered" evidence="1">
    <location>
        <begin position="80"/>
        <end position="130"/>
    </location>
</feature>
<dbReference type="Proteomes" id="UP000054477">
    <property type="component" value="Unassembled WGS sequence"/>
</dbReference>
<sequence length="376" mass="41135">MKLDVIFTRARPEMPAISAALKEAFLAGKNYTALALRSALVQAQDQEKHAIANGNNSPNNELPPPPIPILILPATPIVETAEPGESSPTREKEKKGADSSSFDRDREGSKSTKKINQMLKSGVRGVHKSGARLTAVSQKIGSRVVRNGSLRRSNSTPDFHAVLRQTSYQASSIHSRRRLSSIVQSHDETPPESLIPPPPPSPQAVPPPPDVKLNSRLAKERRMLSDLWLMSEATFRRLGKIEQAKGAIQEAEVRDENNPAVWVQVCLPSLLYIHQLAIKPTSQTPCTNVPLNCPMGIPALDPDKWRISSDFPDSDVVHIIPDEIADSEGEDKDQSMMNGQDVDQEAVGGHARKRAMSTVSTLSRQGSPTKRTHHGK</sequence>
<dbReference type="STRING" id="1095629.A0A0C9WPC3"/>
<evidence type="ECO:0000313" key="2">
    <source>
        <dbReference type="EMBL" id="KIJ99809.1"/>
    </source>
</evidence>
<feature type="region of interest" description="Disordered" evidence="1">
    <location>
        <begin position="326"/>
        <end position="376"/>
    </location>
</feature>
<reference evidence="2 3" key="1">
    <citation type="submission" date="2014-04" db="EMBL/GenBank/DDBJ databases">
        <authorList>
            <consortium name="DOE Joint Genome Institute"/>
            <person name="Kuo A."/>
            <person name="Kohler A."/>
            <person name="Nagy L.G."/>
            <person name="Floudas D."/>
            <person name="Copeland A."/>
            <person name="Barry K.W."/>
            <person name="Cichocki N."/>
            <person name="Veneault-Fourrey C."/>
            <person name="LaButti K."/>
            <person name="Lindquist E.A."/>
            <person name="Lipzen A."/>
            <person name="Lundell T."/>
            <person name="Morin E."/>
            <person name="Murat C."/>
            <person name="Sun H."/>
            <person name="Tunlid A."/>
            <person name="Henrissat B."/>
            <person name="Grigoriev I.V."/>
            <person name="Hibbett D.S."/>
            <person name="Martin F."/>
            <person name="Nordberg H.P."/>
            <person name="Cantor M.N."/>
            <person name="Hua S.X."/>
        </authorList>
    </citation>
    <scope>NUCLEOTIDE SEQUENCE [LARGE SCALE GENOMIC DNA]</scope>
    <source>
        <strain evidence="2 3">LaAM-08-1</strain>
    </source>
</reference>
<feature type="compositionally biased region" description="Polar residues" evidence="1">
    <location>
        <begin position="357"/>
        <end position="369"/>
    </location>
</feature>